<comment type="caution">
    <text evidence="4">The sequence shown here is derived from an EMBL/GenBank/DDBJ whole genome shotgun (WGS) entry which is preliminary data.</text>
</comment>
<comment type="function">
    <text evidence="1">Lipid phosphatase which dephosphorylates phosphatidylglycerophosphate (PGP) to phosphatidylglycerol (PG).</text>
</comment>
<feature type="domain" description="YutG/PgpA" evidence="3">
    <location>
        <begin position="25"/>
        <end position="163"/>
    </location>
</feature>
<keyword evidence="1" id="KW-0595">Phospholipid degradation</keyword>
<keyword evidence="2" id="KW-1133">Transmembrane helix</keyword>
<evidence type="ECO:0000256" key="1">
    <source>
        <dbReference type="PIRNR" id="PIRNR006162"/>
    </source>
</evidence>
<organism evidence="4 5">
    <name type="scientific">Tolumonas osonensis</name>
    <dbReference type="NCBI Taxonomy" id="675874"/>
    <lineage>
        <taxon>Bacteria</taxon>
        <taxon>Pseudomonadati</taxon>
        <taxon>Pseudomonadota</taxon>
        <taxon>Gammaproteobacteria</taxon>
        <taxon>Aeromonadales</taxon>
        <taxon>Aeromonadaceae</taxon>
        <taxon>Tolumonas</taxon>
    </lineage>
</organism>
<comment type="catalytic activity">
    <reaction evidence="1">
        <text>a 1,2-diacyl-sn-glycero-3-phospho-(1'-sn-glycero-3'-phosphate) + H2O = a 1,2-diacyl-sn-glycero-3-phospho-(1'-sn-glycerol) + phosphate</text>
        <dbReference type="Rhea" id="RHEA:33751"/>
        <dbReference type="ChEBI" id="CHEBI:15377"/>
        <dbReference type="ChEBI" id="CHEBI:43474"/>
        <dbReference type="ChEBI" id="CHEBI:60110"/>
        <dbReference type="ChEBI" id="CHEBI:64716"/>
        <dbReference type="EC" id="3.1.3.27"/>
    </reaction>
</comment>
<dbReference type="GO" id="GO:0005886">
    <property type="term" value="C:plasma membrane"/>
    <property type="evidence" value="ECO:0007669"/>
    <property type="project" value="UniProtKB-SubCell"/>
</dbReference>
<dbReference type="PIRSF" id="PIRSF006162">
    <property type="entry name" value="PgpA"/>
    <property type="match status" value="1"/>
</dbReference>
<evidence type="ECO:0000313" key="5">
    <source>
        <dbReference type="Proteomes" id="UP000585721"/>
    </source>
</evidence>
<evidence type="ECO:0000259" key="3">
    <source>
        <dbReference type="Pfam" id="PF04608"/>
    </source>
</evidence>
<sequence length="167" mass="18594">MVKLEKHHKSRDALEKLNWRNPLHWLATGFGSGLSPVAPGTFGTLAAIPFYWLMMDLPLAVYIAITAIAAIAGIRICQSATNAIGQSDHGSIVWDEFVGFWITMIAAPKGLLWLLTGFLLFRLFDVIKPWPIRWLDRYVKGGLGIMIDDVLAGVFGLIVMQILAHFF</sequence>
<proteinExistence type="predicted"/>
<dbReference type="GO" id="GO:0046872">
    <property type="term" value="F:metal ion binding"/>
    <property type="evidence" value="ECO:0007669"/>
    <property type="project" value="UniProtKB-KW"/>
</dbReference>
<keyword evidence="1 2" id="KW-0812">Transmembrane</keyword>
<reference evidence="4 5" key="1">
    <citation type="submission" date="2020-08" db="EMBL/GenBank/DDBJ databases">
        <title>Genomic Encyclopedia of Type Strains, Phase IV (KMG-IV): sequencing the most valuable type-strain genomes for metagenomic binning, comparative biology and taxonomic classification.</title>
        <authorList>
            <person name="Goeker M."/>
        </authorList>
    </citation>
    <scope>NUCLEOTIDE SEQUENCE [LARGE SCALE GENOMIC DNA]</scope>
    <source>
        <strain evidence="4 5">DSM 22975</strain>
    </source>
</reference>
<dbReference type="Proteomes" id="UP000585721">
    <property type="component" value="Unassembled WGS sequence"/>
</dbReference>
<dbReference type="AlphaFoldDB" id="A0A841GJS2"/>
<keyword evidence="1" id="KW-0479">Metal-binding</keyword>
<dbReference type="InterPro" id="IPR026037">
    <property type="entry name" value="PgpA"/>
</dbReference>
<keyword evidence="1" id="KW-0997">Cell inner membrane</keyword>
<dbReference type="SUPFAM" id="SSF101307">
    <property type="entry name" value="YutG-like"/>
    <property type="match status" value="1"/>
</dbReference>
<evidence type="ECO:0000313" key="4">
    <source>
        <dbReference type="EMBL" id="MBB6055070.1"/>
    </source>
</evidence>
<dbReference type="InterPro" id="IPR036681">
    <property type="entry name" value="PgpA-like_sf"/>
</dbReference>
<evidence type="ECO:0000256" key="2">
    <source>
        <dbReference type="SAM" id="Phobius"/>
    </source>
</evidence>
<dbReference type="GO" id="GO:0009395">
    <property type="term" value="P:phospholipid catabolic process"/>
    <property type="evidence" value="ECO:0007669"/>
    <property type="project" value="UniProtKB-KW"/>
</dbReference>
<keyword evidence="1" id="KW-0460">Magnesium</keyword>
<gene>
    <name evidence="4" type="ORF">HNR75_000952</name>
</gene>
<feature type="transmembrane region" description="Helical" evidence="2">
    <location>
        <begin position="141"/>
        <end position="164"/>
    </location>
</feature>
<dbReference type="PANTHER" id="PTHR36305">
    <property type="entry name" value="PHOSPHATIDYLGLYCEROPHOSPHATASE A"/>
    <property type="match status" value="1"/>
</dbReference>
<dbReference type="GO" id="GO:0006655">
    <property type="term" value="P:phosphatidylglycerol biosynthetic process"/>
    <property type="evidence" value="ECO:0007669"/>
    <property type="project" value="UniProtKB-UniPathway"/>
</dbReference>
<dbReference type="GO" id="GO:0008962">
    <property type="term" value="F:phosphatidylglycerophosphatase activity"/>
    <property type="evidence" value="ECO:0007669"/>
    <property type="project" value="UniProtKB-EC"/>
</dbReference>
<keyword evidence="5" id="KW-1185">Reference proteome</keyword>
<dbReference type="CDD" id="cd06971">
    <property type="entry name" value="PgpA"/>
    <property type="match status" value="1"/>
</dbReference>
<keyword evidence="1 4" id="KW-0378">Hydrolase</keyword>
<dbReference type="RefSeq" id="WP_188025864.1">
    <property type="nucleotide sequence ID" value="NZ_JACHGR010000003.1"/>
</dbReference>
<comment type="pathway">
    <text evidence="1">Phospholipid metabolism; phosphatidylglycerol biosynthesis; phosphatidylglycerol from CDP-diacylglycerol: step 2/2.</text>
</comment>
<comment type="subcellular location">
    <subcellularLocation>
        <location evidence="1">Cell inner membrane</location>
        <topology evidence="1">Multi-pass membrane protein</topology>
    </subcellularLocation>
</comment>
<keyword evidence="1" id="KW-1208">Phospholipid metabolism</keyword>
<dbReference type="UniPathway" id="UPA00084">
    <property type="reaction ID" value="UER00504"/>
</dbReference>
<keyword evidence="1" id="KW-1003">Cell membrane</keyword>
<keyword evidence="1 2" id="KW-0472">Membrane</keyword>
<keyword evidence="1" id="KW-0443">Lipid metabolism</keyword>
<feature type="transmembrane region" description="Helical" evidence="2">
    <location>
        <begin position="98"/>
        <end position="121"/>
    </location>
</feature>
<keyword evidence="1" id="KW-0442">Lipid degradation</keyword>
<dbReference type="EC" id="3.1.3.27" evidence="1"/>
<dbReference type="InterPro" id="IPR007686">
    <property type="entry name" value="YutG/PgpA"/>
</dbReference>
<feature type="transmembrane region" description="Helical" evidence="2">
    <location>
        <begin position="25"/>
        <end position="53"/>
    </location>
</feature>
<name>A0A841GJS2_9GAMM</name>
<comment type="cofactor">
    <cofactor evidence="1">
        <name>Mg(2+)</name>
        <dbReference type="ChEBI" id="CHEBI:18420"/>
    </cofactor>
</comment>
<protein>
    <recommendedName>
        <fullName evidence="1">Phosphatidylglycerophosphatase A</fullName>
        <ecNumber evidence="1">3.1.3.27</ecNumber>
    </recommendedName>
    <alternativeName>
        <fullName evidence="1">Phosphatidylglycerolphosphate phosphatase A</fullName>
    </alternativeName>
</protein>
<dbReference type="Pfam" id="PF04608">
    <property type="entry name" value="PgpA"/>
    <property type="match status" value="1"/>
</dbReference>
<accession>A0A841GJS2</accession>
<dbReference type="PANTHER" id="PTHR36305:SF1">
    <property type="entry name" value="PHOSPHATIDYLGLYCEROPHOSPHATASE A"/>
    <property type="match status" value="1"/>
</dbReference>
<dbReference type="EMBL" id="JACHGR010000003">
    <property type="protein sequence ID" value="MBB6055070.1"/>
    <property type="molecule type" value="Genomic_DNA"/>
</dbReference>
<feature type="transmembrane region" description="Helical" evidence="2">
    <location>
        <begin position="59"/>
        <end position="77"/>
    </location>
</feature>